<sequence length="409" mass="46601">MAPECLPSTSDDASQLTEEDNELPVFSTDEEGEEAPPTISYTDSEDEDDSSATNDELENDAFRELEAGLNNAMYHQKDAPPQLTALRCSGIGSPKKVWGLLCRKNELIRPSSRLLEKHPELTPRTRAILVDWMMEVCGSEKQHRETFHLAVDYIDRFLASFQGIRSHTFQLVGTAALFLASKYEEIYPPKLEDFVTYTDGACSEQDVRTFEIIMLKELHWSLAPLTSIHWLSMYMQFLGNKEVPKNNGDTHIIDQPFIVPDTLREDFVNMAKVLDLLLLDVASLRYSYRELAAAVLFACYEPHALVQEVTGYSYSGLLKVVEWVEPVVKACERLRALGDPLQIVEGIRADDLHNIQTHPEQDFEEIMADIEKERELARMARQNVKVVQMSRRRGPLRSRCTNPDQTTIF</sequence>
<dbReference type="Proteomes" id="UP001331761">
    <property type="component" value="Unassembled WGS sequence"/>
</dbReference>
<dbReference type="EMBL" id="WIXE01010211">
    <property type="protein sequence ID" value="KAK5977747.1"/>
    <property type="molecule type" value="Genomic_DNA"/>
</dbReference>
<dbReference type="GO" id="GO:0051301">
    <property type="term" value="P:cell division"/>
    <property type="evidence" value="ECO:0007669"/>
    <property type="project" value="UniProtKB-KW"/>
</dbReference>
<feature type="region of interest" description="Disordered" evidence="5">
    <location>
        <begin position="1"/>
        <end position="54"/>
    </location>
</feature>
<dbReference type="SUPFAM" id="SSF47954">
    <property type="entry name" value="Cyclin-like"/>
    <property type="match status" value="2"/>
</dbReference>
<evidence type="ECO:0000256" key="5">
    <source>
        <dbReference type="SAM" id="MobiDB-lite"/>
    </source>
</evidence>
<keyword evidence="3" id="KW-0131">Cell cycle</keyword>
<evidence type="ECO:0000256" key="4">
    <source>
        <dbReference type="RuleBase" id="RU000383"/>
    </source>
</evidence>
<keyword evidence="1" id="KW-0132">Cell division</keyword>
<feature type="compositionally biased region" description="Acidic residues" evidence="5">
    <location>
        <begin position="17"/>
        <end position="34"/>
    </location>
</feature>
<evidence type="ECO:0000256" key="1">
    <source>
        <dbReference type="ARBA" id="ARBA00022618"/>
    </source>
</evidence>
<accession>A0AAN8IQ99</accession>
<dbReference type="InterPro" id="IPR039361">
    <property type="entry name" value="Cyclin"/>
</dbReference>
<dbReference type="AlphaFoldDB" id="A0AAN8IQ99"/>
<keyword evidence="2 4" id="KW-0195">Cyclin</keyword>
<feature type="compositionally biased region" description="Polar residues" evidence="5">
    <location>
        <begin position="7"/>
        <end position="16"/>
    </location>
</feature>
<evidence type="ECO:0000256" key="2">
    <source>
        <dbReference type="ARBA" id="ARBA00023127"/>
    </source>
</evidence>
<dbReference type="SMART" id="SM00385">
    <property type="entry name" value="CYCLIN"/>
    <property type="match status" value="1"/>
</dbReference>
<evidence type="ECO:0000256" key="3">
    <source>
        <dbReference type="ARBA" id="ARBA00023306"/>
    </source>
</evidence>
<evidence type="ECO:0000259" key="6">
    <source>
        <dbReference type="SMART" id="SM00385"/>
    </source>
</evidence>
<proteinExistence type="inferred from homology"/>
<evidence type="ECO:0000313" key="7">
    <source>
        <dbReference type="EMBL" id="KAK5977747.1"/>
    </source>
</evidence>
<dbReference type="FunFam" id="1.10.472.10:FF:000001">
    <property type="entry name" value="G2/mitotic-specific cyclin"/>
    <property type="match status" value="1"/>
</dbReference>
<feature type="domain" description="Cyclin-like" evidence="6">
    <location>
        <begin position="131"/>
        <end position="216"/>
    </location>
</feature>
<dbReference type="Gene3D" id="1.10.472.10">
    <property type="entry name" value="Cyclin-like"/>
    <property type="match status" value="2"/>
</dbReference>
<feature type="compositionally biased region" description="Acidic residues" evidence="5">
    <location>
        <begin position="43"/>
        <end position="54"/>
    </location>
</feature>
<gene>
    <name evidence="7" type="ORF">GCK32_009205</name>
</gene>
<reference evidence="7 8" key="1">
    <citation type="submission" date="2019-10" db="EMBL/GenBank/DDBJ databases">
        <title>Assembly and Annotation for the nematode Trichostrongylus colubriformis.</title>
        <authorList>
            <person name="Martin J."/>
        </authorList>
    </citation>
    <scope>NUCLEOTIDE SEQUENCE [LARGE SCALE GENOMIC DNA]</scope>
    <source>
        <strain evidence="7">G859</strain>
        <tissue evidence="7">Whole worm</tissue>
    </source>
</reference>
<name>A0AAN8IQ99_TRICO</name>
<dbReference type="PANTHER" id="PTHR10177">
    <property type="entry name" value="CYCLINS"/>
    <property type="match status" value="1"/>
</dbReference>
<comment type="caution">
    <text evidence="7">The sequence shown here is derived from an EMBL/GenBank/DDBJ whole genome shotgun (WGS) entry which is preliminary data.</text>
</comment>
<dbReference type="InterPro" id="IPR006671">
    <property type="entry name" value="Cyclin_N"/>
</dbReference>
<keyword evidence="8" id="KW-1185">Reference proteome</keyword>
<protein>
    <submittedName>
        <fullName evidence="7">Centrosomal protein of 41 kDa</fullName>
    </submittedName>
</protein>
<organism evidence="7 8">
    <name type="scientific">Trichostrongylus colubriformis</name>
    <name type="common">Black scour worm</name>
    <dbReference type="NCBI Taxonomy" id="6319"/>
    <lineage>
        <taxon>Eukaryota</taxon>
        <taxon>Metazoa</taxon>
        <taxon>Ecdysozoa</taxon>
        <taxon>Nematoda</taxon>
        <taxon>Chromadorea</taxon>
        <taxon>Rhabditida</taxon>
        <taxon>Rhabditina</taxon>
        <taxon>Rhabditomorpha</taxon>
        <taxon>Strongyloidea</taxon>
        <taxon>Trichostrongylidae</taxon>
        <taxon>Trichostrongylus</taxon>
    </lineage>
</organism>
<dbReference type="InterPro" id="IPR036915">
    <property type="entry name" value="Cyclin-like_sf"/>
</dbReference>
<comment type="similarity">
    <text evidence="4">Belongs to the cyclin family.</text>
</comment>
<evidence type="ECO:0000313" key="8">
    <source>
        <dbReference type="Proteomes" id="UP001331761"/>
    </source>
</evidence>
<dbReference type="Pfam" id="PF00134">
    <property type="entry name" value="Cyclin_N"/>
    <property type="match status" value="1"/>
</dbReference>
<dbReference type="InterPro" id="IPR013763">
    <property type="entry name" value="Cyclin-like_dom"/>
</dbReference>